<reference evidence="1 2" key="1">
    <citation type="submission" date="2024-06" db="EMBL/GenBank/DDBJ databases">
        <authorList>
            <person name="Li F."/>
        </authorList>
    </citation>
    <scope>NUCLEOTIDE SEQUENCE [LARGE SCALE GENOMIC DNA]</scope>
    <source>
        <strain evidence="1 2">GXAS 311</strain>
    </source>
</reference>
<dbReference type="PANTHER" id="PTHR36455:SF1">
    <property type="entry name" value="BLR8292 PROTEIN"/>
    <property type="match status" value="1"/>
</dbReference>
<proteinExistence type="predicted"/>
<gene>
    <name evidence="1" type="primary">tnpB</name>
    <name evidence="1" type="ORF">ABVT43_15655</name>
</gene>
<dbReference type="RefSeq" id="WP_353897162.1">
    <property type="nucleotide sequence ID" value="NZ_JBEVCJ010000023.1"/>
</dbReference>
<comment type="caution">
    <text evidence="1">The sequence shown here is derived from an EMBL/GenBank/DDBJ whole genome shotgun (WGS) entry which is preliminary data.</text>
</comment>
<protein>
    <submittedName>
        <fullName evidence="1">IS66 family insertion sequence element accessory protein TnpB</fullName>
    </submittedName>
</protein>
<organism evidence="1 2">
    <name type="scientific">Aliikangiella maris</name>
    <dbReference type="NCBI Taxonomy" id="3162458"/>
    <lineage>
        <taxon>Bacteria</taxon>
        <taxon>Pseudomonadati</taxon>
        <taxon>Pseudomonadota</taxon>
        <taxon>Gammaproteobacteria</taxon>
        <taxon>Oceanospirillales</taxon>
        <taxon>Pleioneaceae</taxon>
        <taxon>Aliikangiella</taxon>
    </lineage>
</organism>
<dbReference type="EMBL" id="JBEVCJ010000023">
    <property type="protein sequence ID" value="MET1256576.1"/>
    <property type="molecule type" value="Genomic_DNA"/>
</dbReference>
<dbReference type="Pfam" id="PF05717">
    <property type="entry name" value="TnpB_IS66"/>
    <property type="match status" value="1"/>
</dbReference>
<name>A0ABV2BXC6_9GAMM</name>
<dbReference type="Proteomes" id="UP001548189">
    <property type="component" value="Unassembled WGS sequence"/>
</dbReference>
<keyword evidence="2" id="KW-1185">Reference proteome</keyword>
<evidence type="ECO:0000313" key="1">
    <source>
        <dbReference type="EMBL" id="MET1256576.1"/>
    </source>
</evidence>
<dbReference type="PANTHER" id="PTHR36455">
    <property type="match status" value="1"/>
</dbReference>
<dbReference type="InterPro" id="IPR008878">
    <property type="entry name" value="Transposase_IS66_Orf2"/>
</dbReference>
<evidence type="ECO:0000313" key="2">
    <source>
        <dbReference type="Proteomes" id="UP001548189"/>
    </source>
</evidence>
<accession>A0ABV2BXC6</accession>
<sequence>MKSANDFNQIYLHREPVDFRQSINGLMLIVEQEMNLSPFSDAVFVFCNKARDKLKVLYWDQTGFCLWYKRLEKDKFKWPKKYPQAVFTLSIQQWEWLLSGFDISKIQGHQPLTFESLR</sequence>
<dbReference type="NCBIfam" id="NF033819">
    <property type="entry name" value="IS66_TnpB"/>
    <property type="match status" value="1"/>
</dbReference>